<dbReference type="AlphaFoldDB" id="A0A6M8HNW6"/>
<dbReference type="KEGG" id="lck:HN018_08550"/>
<dbReference type="InterPro" id="IPR029044">
    <property type="entry name" value="Nucleotide-diphossugar_trans"/>
</dbReference>
<dbReference type="EMBL" id="CP053708">
    <property type="protein sequence ID" value="QKE90094.1"/>
    <property type="molecule type" value="Genomic_DNA"/>
</dbReference>
<dbReference type="Pfam" id="PF00535">
    <property type="entry name" value="Glycos_transf_2"/>
    <property type="match status" value="1"/>
</dbReference>
<dbReference type="Proteomes" id="UP000500767">
    <property type="component" value="Chromosome"/>
</dbReference>
<keyword evidence="3" id="KW-1185">Reference proteome</keyword>
<proteinExistence type="predicted"/>
<keyword evidence="2" id="KW-0808">Transferase</keyword>
<dbReference type="Gene3D" id="3.90.550.10">
    <property type="entry name" value="Spore Coat Polysaccharide Biosynthesis Protein SpsA, Chain A"/>
    <property type="match status" value="1"/>
</dbReference>
<dbReference type="RefSeq" id="WP_171835956.1">
    <property type="nucleotide sequence ID" value="NZ_CP053708.1"/>
</dbReference>
<dbReference type="InterPro" id="IPR001173">
    <property type="entry name" value="Glyco_trans_2-like"/>
</dbReference>
<organism evidence="2 3">
    <name type="scientific">Lichenicola cladoniae</name>
    <dbReference type="NCBI Taxonomy" id="1484109"/>
    <lineage>
        <taxon>Bacteria</taxon>
        <taxon>Pseudomonadati</taxon>
        <taxon>Pseudomonadota</taxon>
        <taxon>Alphaproteobacteria</taxon>
        <taxon>Acetobacterales</taxon>
        <taxon>Acetobacteraceae</taxon>
        <taxon>Lichenicola</taxon>
    </lineage>
</organism>
<reference evidence="2 3" key="1">
    <citation type="journal article" date="2014" name="World J. Microbiol. Biotechnol.">
        <title>Biodiversity and physiological characteristics of Antarctic and Arctic lichens-associated bacteria.</title>
        <authorList>
            <person name="Lee Y.M."/>
            <person name="Kim E.H."/>
            <person name="Lee H.K."/>
            <person name="Hong S.G."/>
        </authorList>
    </citation>
    <scope>NUCLEOTIDE SEQUENCE [LARGE SCALE GENOMIC DNA]</scope>
    <source>
        <strain evidence="2 3">PAMC 26569</strain>
    </source>
</reference>
<feature type="domain" description="Glycosyltransferase 2-like" evidence="1">
    <location>
        <begin position="6"/>
        <end position="163"/>
    </location>
</feature>
<name>A0A6M8HNW6_9PROT</name>
<dbReference type="SUPFAM" id="SSF53448">
    <property type="entry name" value="Nucleotide-diphospho-sugar transferases"/>
    <property type="match status" value="1"/>
</dbReference>
<evidence type="ECO:0000313" key="3">
    <source>
        <dbReference type="Proteomes" id="UP000500767"/>
    </source>
</evidence>
<protein>
    <submittedName>
        <fullName evidence="2">Glycosyltransferase</fullName>
    </submittedName>
</protein>
<gene>
    <name evidence="2" type="ORF">HN018_08550</name>
</gene>
<dbReference type="GO" id="GO:0016758">
    <property type="term" value="F:hexosyltransferase activity"/>
    <property type="evidence" value="ECO:0007669"/>
    <property type="project" value="UniProtKB-ARBA"/>
</dbReference>
<sequence length="378" mass="42864">MAEIDVVMSVFNAGKYLDETLTSIQNQTIDDIRIIIIDDGSTDDTRAIISKAQENDPRILYQYQQNAGIVAAVNAGMLLCTAPLVARHDGDDISYPHRFEMERAYLLANEDCVAVSALARHIDEGGKPIGTTTRAKDMALVDDAALPANEPYILQPLLMMRRATFLAAGGYRLLTVAEDTDLYWRMMKFGKLHIMPEVLGDYRIHADSISSQSIVSGRRMSAWTQLSALSAQRTRSNLPDVEFTRELQTSIDSKNELIDLYRVVEPIMREDERPWFFSSMAAKLVETCYYRPFEPSPSDVDYILSVPQRDGDVGSRRFYDTYEEGILSAGIRMAIEGRIKDAFRLVPRRQWPRLVGRIVFRIAVSDAVKNRIKKLIRR</sequence>
<accession>A0A6M8HNW6</accession>
<evidence type="ECO:0000313" key="2">
    <source>
        <dbReference type="EMBL" id="QKE90094.1"/>
    </source>
</evidence>
<dbReference type="PANTHER" id="PTHR22916:SF3">
    <property type="entry name" value="UDP-GLCNAC:BETAGAL BETA-1,3-N-ACETYLGLUCOSAMINYLTRANSFERASE-LIKE PROTEIN 1"/>
    <property type="match status" value="1"/>
</dbReference>
<dbReference type="PANTHER" id="PTHR22916">
    <property type="entry name" value="GLYCOSYLTRANSFERASE"/>
    <property type="match status" value="1"/>
</dbReference>
<evidence type="ECO:0000259" key="1">
    <source>
        <dbReference type="Pfam" id="PF00535"/>
    </source>
</evidence>